<sequence>MIPSAFDYAAPDSLDVALQTLADGGEEAKPLAGGHSLLPLMKLRLAAPTLLVDLRRVPGLRSVEREDGSWRIGALTRHADLQGRRELGAVGEATALIADQQVRNRGTIGGSLAHGDPASDLPTVLLAMEGAVTVRGGAGTREITAADLFQDYLTTAVAPGEILTEVRVPALEGWGHAYEKFSRRAEDWAMVGVCALVQRGEDGSCADVRVALTNMGSTPLRALAVEESLRGGPLDDGAIAAAAEQADEGTDPPGDLNASPQYKRHLARVLTRRALRRAAEG</sequence>
<dbReference type="Gene3D" id="3.30.390.50">
    <property type="entry name" value="CO dehydrogenase flavoprotein, C-terminal domain"/>
    <property type="match status" value="1"/>
</dbReference>
<name>A0A840IIH3_9ACTN</name>
<dbReference type="InterPro" id="IPR036318">
    <property type="entry name" value="FAD-bd_PCMH-like_sf"/>
</dbReference>
<evidence type="ECO:0000256" key="3">
    <source>
        <dbReference type="ARBA" id="ARBA00023002"/>
    </source>
</evidence>
<keyword evidence="3 6" id="KW-0560">Oxidoreductase</keyword>
<reference evidence="6 7" key="1">
    <citation type="submission" date="2020-08" db="EMBL/GenBank/DDBJ databases">
        <title>Genomic Encyclopedia of Archaeal and Bacterial Type Strains, Phase II (KMG-II): from individual species to whole genera.</title>
        <authorList>
            <person name="Goeker M."/>
        </authorList>
    </citation>
    <scope>NUCLEOTIDE SEQUENCE [LARGE SCALE GENOMIC DNA]</scope>
    <source>
        <strain evidence="6 7">DSM 23288</strain>
    </source>
</reference>
<dbReference type="Gene3D" id="3.30.465.10">
    <property type="match status" value="1"/>
</dbReference>
<dbReference type="PROSITE" id="PS51387">
    <property type="entry name" value="FAD_PCMH"/>
    <property type="match status" value="1"/>
</dbReference>
<keyword evidence="1" id="KW-0285">Flavoprotein</keyword>
<evidence type="ECO:0000313" key="7">
    <source>
        <dbReference type="Proteomes" id="UP000585272"/>
    </source>
</evidence>
<dbReference type="EC" id="1.2.7.4" evidence="6"/>
<dbReference type="RefSeq" id="WP_183345291.1">
    <property type="nucleotide sequence ID" value="NZ_JACHNU010000009.1"/>
</dbReference>
<comment type="caution">
    <text evidence="6">The sequence shown here is derived from an EMBL/GenBank/DDBJ whole genome shotgun (WGS) entry which is preliminary data.</text>
</comment>
<dbReference type="PANTHER" id="PTHR42659:SF2">
    <property type="entry name" value="XANTHINE DEHYDROGENASE SUBUNIT C-RELATED"/>
    <property type="match status" value="1"/>
</dbReference>
<feature type="domain" description="FAD-binding PCMH-type" evidence="5">
    <location>
        <begin position="1"/>
        <end position="173"/>
    </location>
</feature>
<dbReference type="Gene3D" id="3.30.43.10">
    <property type="entry name" value="Uridine Diphospho-n-acetylenolpyruvylglucosamine Reductase, domain 2"/>
    <property type="match status" value="1"/>
</dbReference>
<dbReference type="Pfam" id="PF03450">
    <property type="entry name" value="CO_deh_flav_C"/>
    <property type="match status" value="1"/>
</dbReference>
<keyword evidence="2" id="KW-0274">FAD</keyword>
<dbReference type="InterPro" id="IPR016169">
    <property type="entry name" value="FAD-bd_PCMH_sub2"/>
</dbReference>
<dbReference type="GO" id="GO:0071949">
    <property type="term" value="F:FAD binding"/>
    <property type="evidence" value="ECO:0007669"/>
    <property type="project" value="InterPro"/>
</dbReference>
<dbReference type="SUPFAM" id="SSF55447">
    <property type="entry name" value="CO dehydrogenase flavoprotein C-terminal domain-like"/>
    <property type="match status" value="1"/>
</dbReference>
<evidence type="ECO:0000313" key="6">
    <source>
        <dbReference type="EMBL" id="MBB4664877.1"/>
    </source>
</evidence>
<evidence type="ECO:0000256" key="2">
    <source>
        <dbReference type="ARBA" id="ARBA00022827"/>
    </source>
</evidence>
<feature type="region of interest" description="Disordered" evidence="4">
    <location>
        <begin position="242"/>
        <end position="262"/>
    </location>
</feature>
<evidence type="ECO:0000256" key="4">
    <source>
        <dbReference type="SAM" id="MobiDB-lite"/>
    </source>
</evidence>
<dbReference type="PANTHER" id="PTHR42659">
    <property type="entry name" value="XANTHINE DEHYDROGENASE SUBUNIT C-RELATED"/>
    <property type="match status" value="1"/>
</dbReference>
<dbReference type="EMBL" id="JACHNU010000009">
    <property type="protein sequence ID" value="MBB4664877.1"/>
    <property type="molecule type" value="Genomic_DNA"/>
</dbReference>
<dbReference type="Pfam" id="PF00941">
    <property type="entry name" value="FAD_binding_5"/>
    <property type="match status" value="1"/>
</dbReference>
<evidence type="ECO:0000256" key="1">
    <source>
        <dbReference type="ARBA" id="ARBA00022630"/>
    </source>
</evidence>
<gene>
    <name evidence="6" type="ORF">BDZ31_004495</name>
</gene>
<dbReference type="Proteomes" id="UP000585272">
    <property type="component" value="Unassembled WGS sequence"/>
</dbReference>
<dbReference type="InterPro" id="IPR005107">
    <property type="entry name" value="CO_DH_flav_C"/>
</dbReference>
<keyword evidence="7" id="KW-1185">Reference proteome</keyword>
<evidence type="ECO:0000259" key="5">
    <source>
        <dbReference type="PROSITE" id="PS51387"/>
    </source>
</evidence>
<dbReference type="InterPro" id="IPR016167">
    <property type="entry name" value="FAD-bd_PCMH_sub1"/>
</dbReference>
<dbReference type="InterPro" id="IPR002346">
    <property type="entry name" value="Mopterin_DH_FAD-bd"/>
</dbReference>
<proteinExistence type="predicted"/>
<dbReference type="InterPro" id="IPR036683">
    <property type="entry name" value="CO_DH_flav_C_dom_sf"/>
</dbReference>
<organism evidence="6 7">
    <name type="scientific">Conexibacter arvalis</name>
    <dbReference type="NCBI Taxonomy" id="912552"/>
    <lineage>
        <taxon>Bacteria</taxon>
        <taxon>Bacillati</taxon>
        <taxon>Actinomycetota</taxon>
        <taxon>Thermoleophilia</taxon>
        <taxon>Solirubrobacterales</taxon>
        <taxon>Conexibacteraceae</taxon>
        <taxon>Conexibacter</taxon>
    </lineage>
</organism>
<dbReference type="AlphaFoldDB" id="A0A840IIH3"/>
<dbReference type="InterPro" id="IPR016166">
    <property type="entry name" value="FAD-bd_PCMH"/>
</dbReference>
<dbReference type="GO" id="GO:0043885">
    <property type="term" value="F:anaerobic carbon-monoxide dehydrogenase activity"/>
    <property type="evidence" value="ECO:0007669"/>
    <property type="project" value="UniProtKB-EC"/>
</dbReference>
<accession>A0A840IIH3</accession>
<dbReference type="InterPro" id="IPR051312">
    <property type="entry name" value="Diverse_Substr_Oxidored"/>
</dbReference>
<dbReference type="SMART" id="SM01092">
    <property type="entry name" value="CO_deh_flav_C"/>
    <property type="match status" value="1"/>
</dbReference>
<dbReference type="SUPFAM" id="SSF56176">
    <property type="entry name" value="FAD-binding/transporter-associated domain-like"/>
    <property type="match status" value="1"/>
</dbReference>
<protein>
    <submittedName>
        <fullName evidence="6">Carbon-monoxide dehydrogenase medium subunit</fullName>
        <ecNumber evidence="6">1.2.7.4</ecNumber>
    </submittedName>
</protein>